<dbReference type="Pfam" id="PF13041">
    <property type="entry name" value="PPR_2"/>
    <property type="match status" value="2"/>
</dbReference>
<dbReference type="Pfam" id="PF13812">
    <property type="entry name" value="PPR_3"/>
    <property type="match status" value="1"/>
</dbReference>
<keyword evidence="5" id="KW-1185">Reference proteome</keyword>
<dbReference type="PROSITE" id="PS51375">
    <property type="entry name" value="PPR"/>
    <property type="match status" value="6"/>
</dbReference>
<evidence type="ECO:0000256" key="2">
    <source>
        <dbReference type="PROSITE-ProRule" id="PRU00708"/>
    </source>
</evidence>
<protein>
    <recommendedName>
        <fullName evidence="6">Pentacotripeptide-repeat region of PRORP domain-containing protein</fullName>
    </recommendedName>
</protein>
<evidence type="ECO:0000256" key="1">
    <source>
        <dbReference type="ARBA" id="ARBA00022737"/>
    </source>
</evidence>
<evidence type="ECO:0000313" key="4">
    <source>
        <dbReference type="EMBL" id="CAK0823466.1"/>
    </source>
</evidence>
<feature type="repeat" description="PPR" evidence="2">
    <location>
        <begin position="440"/>
        <end position="470"/>
    </location>
</feature>
<feature type="repeat" description="PPR" evidence="2">
    <location>
        <begin position="370"/>
        <end position="404"/>
    </location>
</feature>
<reference evidence="4" key="1">
    <citation type="submission" date="2023-10" db="EMBL/GenBank/DDBJ databases">
        <authorList>
            <person name="Chen Y."/>
            <person name="Shah S."/>
            <person name="Dougan E. K."/>
            <person name="Thang M."/>
            <person name="Chan C."/>
        </authorList>
    </citation>
    <scope>NUCLEOTIDE SEQUENCE [LARGE SCALE GENOMIC DNA]</scope>
</reference>
<gene>
    <name evidence="4" type="ORF">PCOR1329_LOCUS24166</name>
</gene>
<feature type="repeat" description="PPR" evidence="2">
    <location>
        <begin position="156"/>
        <end position="190"/>
    </location>
</feature>
<feature type="repeat" description="PPR" evidence="2">
    <location>
        <begin position="476"/>
        <end position="505"/>
    </location>
</feature>
<feature type="region of interest" description="Disordered" evidence="3">
    <location>
        <begin position="47"/>
        <end position="85"/>
    </location>
</feature>
<evidence type="ECO:0000256" key="3">
    <source>
        <dbReference type="SAM" id="MobiDB-lite"/>
    </source>
</evidence>
<sequence length="505" mass="54057">AGGAPAPPCRGRAVEGGLRHAVGGAGGSASAAAAAGARAVRAARASGEAAGLRARHGPHGGDPPGRLRAERHPRGGPAGHGVGGRVRPGAHGRHALPFCAEPRVGAASQGGHGGLRGQPGAVDVPPEHAARHPEECGDLRAAEKVMAEAKAVGGADVVTHNTMIKAYLSSGDTRRARAAVGAMRADGLAPNCVTFNELIDASVKACGEDTWELIEEMRACGLEPNQVTCSILLKSIQRSSRAFDVERTLAILDATSEGMDEVLLSSVCEACIRSNRADLLASQLRRQRAQRQVLLRGAHTFGSVIRAYGFVGDLQGVWDTWNDMRARGILPTSITMGCMVEALVVNDGPDAGYALIRKALADAQMRPLVNVIIYNSVLKGFAQKKQFEQVWNVHREMLEEGLQLTVTTYNTLVDACARSRDMARIPALLAEMQKLKVEPNVITYSTILKGYCQENRLDKAFQLLDEMKGTKDFRPDEITYNTLLDGCARYGLFERGMDLLRDMED</sequence>
<dbReference type="EMBL" id="CAUYUJ010008286">
    <property type="protein sequence ID" value="CAK0823466.1"/>
    <property type="molecule type" value="Genomic_DNA"/>
</dbReference>
<dbReference type="Pfam" id="PF01535">
    <property type="entry name" value="PPR"/>
    <property type="match status" value="1"/>
</dbReference>
<dbReference type="PANTHER" id="PTHR47447">
    <property type="entry name" value="OS03G0856100 PROTEIN"/>
    <property type="match status" value="1"/>
</dbReference>
<feature type="compositionally biased region" description="Gly residues" evidence="3">
    <location>
        <begin position="76"/>
        <end position="85"/>
    </location>
</feature>
<accession>A0ABN9RVV2</accession>
<dbReference type="PANTHER" id="PTHR47447:SF28">
    <property type="entry name" value="PENTACOTRIPEPTIDE-REPEAT REGION OF PRORP DOMAIN-CONTAINING PROTEIN"/>
    <property type="match status" value="1"/>
</dbReference>
<feature type="repeat" description="PPR" evidence="2">
    <location>
        <begin position="297"/>
        <end position="331"/>
    </location>
</feature>
<organism evidence="4 5">
    <name type="scientific">Prorocentrum cordatum</name>
    <dbReference type="NCBI Taxonomy" id="2364126"/>
    <lineage>
        <taxon>Eukaryota</taxon>
        <taxon>Sar</taxon>
        <taxon>Alveolata</taxon>
        <taxon>Dinophyceae</taxon>
        <taxon>Prorocentrales</taxon>
        <taxon>Prorocentraceae</taxon>
        <taxon>Prorocentrum</taxon>
    </lineage>
</organism>
<name>A0ABN9RVV2_9DINO</name>
<comment type="caution">
    <text evidence="4">The sequence shown here is derived from an EMBL/GenBank/DDBJ whole genome shotgun (WGS) entry which is preliminary data.</text>
</comment>
<feature type="non-terminal residue" evidence="4">
    <location>
        <position position="505"/>
    </location>
</feature>
<evidence type="ECO:0008006" key="6">
    <source>
        <dbReference type="Google" id="ProtNLM"/>
    </source>
</evidence>
<feature type="repeat" description="PPR" evidence="2">
    <location>
        <begin position="405"/>
        <end position="439"/>
    </location>
</feature>
<dbReference type="InterPro" id="IPR011990">
    <property type="entry name" value="TPR-like_helical_dom_sf"/>
</dbReference>
<proteinExistence type="predicted"/>
<dbReference type="Gene3D" id="1.25.40.10">
    <property type="entry name" value="Tetratricopeptide repeat domain"/>
    <property type="match status" value="3"/>
</dbReference>
<dbReference type="InterPro" id="IPR002885">
    <property type="entry name" value="PPR_rpt"/>
</dbReference>
<dbReference type="NCBIfam" id="TIGR00756">
    <property type="entry name" value="PPR"/>
    <property type="match status" value="6"/>
</dbReference>
<evidence type="ECO:0000313" key="5">
    <source>
        <dbReference type="Proteomes" id="UP001189429"/>
    </source>
</evidence>
<dbReference type="Proteomes" id="UP001189429">
    <property type="component" value="Unassembled WGS sequence"/>
</dbReference>
<keyword evidence="1" id="KW-0677">Repeat</keyword>
<feature type="non-terminal residue" evidence="4">
    <location>
        <position position="1"/>
    </location>
</feature>